<dbReference type="EMBL" id="WJHE01000376">
    <property type="protein sequence ID" value="MST32742.1"/>
    <property type="molecule type" value="Genomic_DNA"/>
</dbReference>
<dbReference type="SUPFAM" id="SSF49478">
    <property type="entry name" value="Cna protein B-type domain"/>
    <property type="match status" value="1"/>
</dbReference>
<protein>
    <recommendedName>
        <fullName evidence="4">Alpha-amylase</fullName>
    </recommendedName>
</protein>
<gene>
    <name evidence="2" type="ORF">GHK86_08405</name>
</gene>
<organism evidence="2 3">
    <name type="scientific">Acidiferrimicrobium australe</name>
    <dbReference type="NCBI Taxonomy" id="2664430"/>
    <lineage>
        <taxon>Bacteria</taxon>
        <taxon>Bacillati</taxon>
        <taxon>Actinomycetota</taxon>
        <taxon>Acidimicrobiia</taxon>
        <taxon>Acidimicrobiales</taxon>
        <taxon>Acidimicrobiaceae</taxon>
        <taxon>Acidiferrimicrobium</taxon>
    </lineage>
</organism>
<evidence type="ECO:0008006" key="4">
    <source>
        <dbReference type="Google" id="ProtNLM"/>
    </source>
</evidence>
<dbReference type="Proteomes" id="UP000437736">
    <property type="component" value="Unassembled WGS sequence"/>
</dbReference>
<accession>A0ABW9QTV7</accession>
<evidence type="ECO:0000313" key="3">
    <source>
        <dbReference type="Proteomes" id="UP000437736"/>
    </source>
</evidence>
<reference evidence="2 3" key="1">
    <citation type="submission" date="2019-11" db="EMBL/GenBank/DDBJ databases">
        <title>Acidiferrimicrobium australis gen. nov., sp. nov., an acidophilic and obligately heterotrophic, member of the Actinobacteria that catalyses dissimilatory oxido- reduction of iron isolated from metal-rich acidic water in Chile.</title>
        <authorList>
            <person name="Gonzalez D."/>
            <person name="Huber K."/>
            <person name="Hedrich S."/>
            <person name="Rojas-Villalobos C."/>
            <person name="Quatrini R."/>
            <person name="Dinamarca M.A."/>
            <person name="Schwarz A."/>
            <person name="Canales C."/>
            <person name="Nancucheo I."/>
        </authorList>
    </citation>
    <scope>NUCLEOTIDE SEQUENCE [LARGE SCALE GENOMIC DNA]</scope>
    <source>
        <strain evidence="2 3">USS-CCA1</strain>
    </source>
</reference>
<dbReference type="Pfam" id="PF13620">
    <property type="entry name" value="CarboxypepD_reg"/>
    <property type="match status" value="1"/>
</dbReference>
<comment type="caution">
    <text evidence="2">The sequence shown here is derived from an EMBL/GenBank/DDBJ whole genome shotgun (WGS) entry which is preliminary data.</text>
</comment>
<keyword evidence="1" id="KW-0812">Transmembrane</keyword>
<proteinExistence type="predicted"/>
<evidence type="ECO:0000256" key="1">
    <source>
        <dbReference type="SAM" id="Phobius"/>
    </source>
</evidence>
<evidence type="ECO:0000313" key="2">
    <source>
        <dbReference type="EMBL" id="MST32742.1"/>
    </source>
</evidence>
<feature type="non-terminal residue" evidence="2">
    <location>
        <position position="411"/>
    </location>
</feature>
<dbReference type="Gene3D" id="2.60.40.10">
    <property type="entry name" value="Immunoglobulins"/>
    <property type="match status" value="1"/>
</dbReference>
<dbReference type="InterPro" id="IPR013783">
    <property type="entry name" value="Ig-like_fold"/>
</dbReference>
<keyword evidence="1" id="KW-1133">Transmembrane helix</keyword>
<sequence>MLVDVKPAVVTARPGVPVHLAVTVTNDGTLISEHRVQVLGVDPAWVSLDRPDLKLFPDASGTVLVTVTFPTGIPAGSRRVDVEVVELTPPRERVVVPVDLKVPADLRLGLRVDPVSATGGRQSVVAVIGENRGNAPIDLQLTGLDDEGVVDFAFDPPDPVLGPGEQLIVKARLRAPRPLFGSPKIRPYQVQAGPASAPTVAQGAWVQRPRFSRGSLTLMGLLATATVFAVVVAVALSQVVSTSNANSNLALQAAAAQASDTAGSGRAQIGGTVTSVVTGAAVQDVTVVLYAASATSSPVVSTTTDQAGGYLFQGLPAGGYKLHFTSSAASSSQFGGLWYPDSLTVSGARTVTVGPGAKDTHVDVRFEGVPASISGRVTGSGVSGAQLTIEAAGSPAVATGSAAAAWRGAPP</sequence>
<name>A0ABW9QTV7_9ACTN</name>
<feature type="transmembrane region" description="Helical" evidence="1">
    <location>
        <begin position="216"/>
        <end position="236"/>
    </location>
</feature>
<keyword evidence="3" id="KW-1185">Reference proteome</keyword>
<keyword evidence="1" id="KW-0472">Membrane</keyword>